<organism evidence="2">
    <name type="scientific">Selaginella moellendorffii</name>
    <name type="common">Spikemoss</name>
    <dbReference type="NCBI Taxonomy" id="88036"/>
    <lineage>
        <taxon>Eukaryota</taxon>
        <taxon>Viridiplantae</taxon>
        <taxon>Streptophyta</taxon>
        <taxon>Embryophyta</taxon>
        <taxon>Tracheophyta</taxon>
        <taxon>Lycopodiopsida</taxon>
        <taxon>Selaginellales</taxon>
        <taxon>Selaginellaceae</taxon>
        <taxon>Selaginella</taxon>
    </lineage>
</organism>
<dbReference type="HOGENOM" id="CLU_889649_0_0_1"/>
<evidence type="ECO:0000313" key="2">
    <source>
        <dbReference type="Proteomes" id="UP000001514"/>
    </source>
</evidence>
<sequence>MDFGLSISDMTIRAADGSAVVVWDWEHRQAIRGGSVKHISLTMTMCASGNGGSVGQLRETLISSLHPVLRVAARTQPSSWDLITMRSRDVPKQILENKAPAWLPMLYGMATSVWTCTCTTASWLPLSHPDTLSSLDERPCSMLRSAWHFEEAGVWQGGELKRALQCLVTLSNSKTLGTKDAADATTQSQISTEALKKLAVTAAVEAIAAALLGDPAISERSWQGTGMIAEATLHAYAHGSLSLKSLLQRWRYTRPNSPWRRKRTWQRMAAIEIVPPRLVASTQQKKAAASTTLPPVLMLEAPPPLRAPLALAS</sequence>
<keyword evidence="2" id="KW-1185">Reference proteome</keyword>
<dbReference type="Proteomes" id="UP000001514">
    <property type="component" value="Unassembled WGS sequence"/>
</dbReference>
<accession>D8SV12</accession>
<protein>
    <submittedName>
        <fullName evidence="1">Uncharacterized protein</fullName>
    </submittedName>
</protein>
<proteinExistence type="predicted"/>
<gene>
    <name evidence="1" type="ORF">SELMODRAFT_426008</name>
</gene>
<name>D8SV12_SELML</name>
<dbReference type="AlphaFoldDB" id="D8SV12"/>
<evidence type="ECO:0000313" key="1">
    <source>
        <dbReference type="EMBL" id="EFJ11791.1"/>
    </source>
</evidence>
<dbReference type="InParanoid" id="D8SV12"/>
<dbReference type="InterPro" id="IPR053290">
    <property type="entry name" value="TSET_complex_member"/>
</dbReference>
<reference evidence="1 2" key="1">
    <citation type="journal article" date="2011" name="Science">
        <title>The Selaginella genome identifies genetic changes associated with the evolution of vascular plants.</title>
        <authorList>
            <person name="Banks J.A."/>
            <person name="Nishiyama T."/>
            <person name="Hasebe M."/>
            <person name="Bowman J.L."/>
            <person name="Gribskov M."/>
            <person name="dePamphilis C."/>
            <person name="Albert V.A."/>
            <person name="Aono N."/>
            <person name="Aoyama T."/>
            <person name="Ambrose B.A."/>
            <person name="Ashton N.W."/>
            <person name="Axtell M.J."/>
            <person name="Barker E."/>
            <person name="Barker M.S."/>
            <person name="Bennetzen J.L."/>
            <person name="Bonawitz N.D."/>
            <person name="Chapple C."/>
            <person name="Cheng C."/>
            <person name="Correa L.G."/>
            <person name="Dacre M."/>
            <person name="DeBarry J."/>
            <person name="Dreyer I."/>
            <person name="Elias M."/>
            <person name="Engstrom E.M."/>
            <person name="Estelle M."/>
            <person name="Feng L."/>
            <person name="Finet C."/>
            <person name="Floyd S.K."/>
            <person name="Frommer W.B."/>
            <person name="Fujita T."/>
            <person name="Gramzow L."/>
            <person name="Gutensohn M."/>
            <person name="Harholt J."/>
            <person name="Hattori M."/>
            <person name="Heyl A."/>
            <person name="Hirai T."/>
            <person name="Hiwatashi Y."/>
            <person name="Ishikawa M."/>
            <person name="Iwata M."/>
            <person name="Karol K.G."/>
            <person name="Koehler B."/>
            <person name="Kolukisaoglu U."/>
            <person name="Kubo M."/>
            <person name="Kurata T."/>
            <person name="Lalonde S."/>
            <person name="Li K."/>
            <person name="Li Y."/>
            <person name="Litt A."/>
            <person name="Lyons E."/>
            <person name="Manning G."/>
            <person name="Maruyama T."/>
            <person name="Michael T.P."/>
            <person name="Mikami K."/>
            <person name="Miyazaki S."/>
            <person name="Morinaga S."/>
            <person name="Murata T."/>
            <person name="Mueller-Roeber B."/>
            <person name="Nelson D.R."/>
            <person name="Obara M."/>
            <person name="Oguri Y."/>
            <person name="Olmstead R.G."/>
            <person name="Onodera N."/>
            <person name="Petersen B.L."/>
            <person name="Pils B."/>
            <person name="Prigge M."/>
            <person name="Rensing S.A."/>
            <person name="Riano-Pachon D.M."/>
            <person name="Roberts A.W."/>
            <person name="Sato Y."/>
            <person name="Scheller H.V."/>
            <person name="Schulz B."/>
            <person name="Schulz C."/>
            <person name="Shakirov E.V."/>
            <person name="Shibagaki N."/>
            <person name="Shinohara N."/>
            <person name="Shippen D.E."/>
            <person name="Soerensen I."/>
            <person name="Sotooka R."/>
            <person name="Sugimoto N."/>
            <person name="Sugita M."/>
            <person name="Sumikawa N."/>
            <person name="Tanurdzic M."/>
            <person name="Theissen G."/>
            <person name="Ulvskov P."/>
            <person name="Wakazuki S."/>
            <person name="Weng J.K."/>
            <person name="Willats W.W."/>
            <person name="Wipf D."/>
            <person name="Wolf P.G."/>
            <person name="Yang L."/>
            <person name="Zimmer A.D."/>
            <person name="Zhu Q."/>
            <person name="Mitros T."/>
            <person name="Hellsten U."/>
            <person name="Loque D."/>
            <person name="Otillar R."/>
            <person name="Salamov A."/>
            <person name="Schmutz J."/>
            <person name="Shapiro H."/>
            <person name="Lindquist E."/>
            <person name="Lucas S."/>
            <person name="Rokhsar D."/>
            <person name="Grigoriev I.V."/>
        </authorList>
    </citation>
    <scope>NUCLEOTIDE SEQUENCE [LARGE SCALE GENOMIC DNA]</scope>
</reference>
<dbReference type="PANTHER" id="PTHR45521">
    <property type="entry name" value="TSET COMPLEX MEMBER TSTF"/>
    <property type="match status" value="1"/>
</dbReference>
<dbReference type="PANTHER" id="PTHR45521:SF2">
    <property type="entry name" value="TRANSDUCIN_WD40 REPEAT-LIKE SUPERFAMILY PROTEIN"/>
    <property type="match status" value="1"/>
</dbReference>
<dbReference type="Gramene" id="EFJ11791">
    <property type="protein sequence ID" value="EFJ11791"/>
    <property type="gene ID" value="SELMODRAFT_426008"/>
</dbReference>
<dbReference type="EMBL" id="GL377644">
    <property type="protein sequence ID" value="EFJ11791.1"/>
    <property type="molecule type" value="Genomic_DNA"/>
</dbReference>
<dbReference type="STRING" id="88036.D8SV12"/>
<dbReference type="KEGG" id="smo:SELMODRAFT_426008"/>